<dbReference type="Proteomes" id="UP000237347">
    <property type="component" value="Unassembled WGS sequence"/>
</dbReference>
<evidence type="ECO:0000313" key="1">
    <source>
        <dbReference type="EMBL" id="KAK7860972.1"/>
    </source>
</evidence>
<sequence>MMMMMMMRVFFESETEILAEMRVFLSDLQDLTVHVLNRRHLLLRHILSSEKIAGIHSQFRLRRRNHHLLRFLKIRLVHVLHRHFFFLSDTTRHGTETKRYDTFSGVHMAEKITSEVECLI</sequence>
<dbReference type="AlphaFoldDB" id="A0AAW0MAH6"/>
<evidence type="ECO:0000313" key="2">
    <source>
        <dbReference type="Proteomes" id="UP000237347"/>
    </source>
</evidence>
<organism evidence="1 2">
    <name type="scientific">Quercus suber</name>
    <name type="common">Cork oak</name>
    <dbReference type="NCBI Taxonomy" id="58331"/>
    <lineage>
        <taxon>Eukaryota</taxon>
        <taxon>Viridiplantae</taxon>
        <taxon>Streptophyta</taxon>
        <taxon>Embryophyta</taxon>
        <taxon>Tracheophyta</taxon>
        <taxon>Spermatophyta</taxon>
        <taxon>Magnoliopsida</taxon>
        <taxon>eudicotyledons</taxon>
        <taxon>Gunneridae</taxon>
        <taxon>Pentapetalae</taxon>
        <taxon>rosids</taxon>
        <taxon>fabids</taxon>
        <taxon>Fagales</taxon>
        <taxon>Fagaceae</taxon>
        <taxon>Quercus</taxon>
    </lineage>
</organism>
<comment type="caution">
    <text evidence="1">The sequence shown here is derived from an EMBL/GenBank/DDBJ whole genome shotgun (WGS) entry which is preliminary data.</text>
</comment>
<gene>
    <name evidence="1" type="ORF">CFP56_029212</name>
</gene>
<keyword evidence="2" id="KW-1185">Reference proteome</keyword>
<reference evidence="1 2" key="1">
    <citation type="journal article" date="2018" name="Sci. Data">
        <title>The draft genome sequence of cork oak.</title>
        <authorList>
            <person name="Ramos A.M."/>
            <person name="Usie A."/>
            <person name="Barbosa P."/>
            <person name="Barros P.M."/>
            <person name="Capote T."/>
            <person name="Chaves I."/>
            <person name="Simoes F."/>
            <person name="Abreu I."/>
            <person name="Carrasquinho I."/>
            <person name="Faro C."/>
            <person name="Guimaraes J.B."/>
            <person name="Mendonca D."/>
            <person name="Nobrega F."/>
            <person name="Rodrigues L."/>
            <person name="Saibo N.J.M."/>
            <person name="Varela M.C."/>
            <person name="Egas C."/>
            <person name="Matos J."/>
            <person name="Miguel C.M."/>
            <person name="Oliveira M.M."/>
            <person name="Ricardo C.P."/>
            <person name="Goncalves S."/>
        </authorList>
    </citation>
    <scope>NUCLEOTIDE SEQUENCE [LARGE SCALE GENOMIC DNA]</scope>
    <source>
        <strain evidence="2">cv. HL8</strain>
    </source>
</reference>
<proteinExistence type="predicted"/>
<name>A0AAW0MAH6_QUESU</name>
<protein>
    <submittedName>
        <fullName evidence="1">Uncharacterized protein</fullName>
    </submittedName>
</protein>
<accession>A0AAW0MAH6</accession>
<dbReference type="EMBL" id="PKMF04000004">
    <property type="protein sequence ID" value="KAK7860972.1"/>
    <property type="molecule type" value="Genomic_DNA"/>
</dbReference>